<dbReference type="AlphaFoldDB" id="A0A9W8J1H2"/>
<accession>A0A9W8J1H2</accession>
<dbReference type="Proteomes" id="UP001140091">
    <property type="component" value="Unassembled WGS sequence"/>
</dbReference>
<sequence>MPPTLVINKKKDYQEKLQIAYDFFKTFLETPLTPTELSSIIKENVDEAIPGALAYSTWVFADNHPTLIEPLMSKLKAVLESEDVKTLRIPDGGNGHPVLFSSVYIWTFGDHVRDLAHFYPGYPTEIQLFLDGGTDEGGRKRVHPIIMSAFVIASTRKTDVMGISDWYSMIQEGLQICDWDIEENKEVQEVAAIAALVFFATLGAEQMATQSCDLKRGQTYDTVLDALKSLKEREVVRYERGAALLEVSRRQ</sequence>
<name>A0A9W8J1H2_9AGAR</name>
<gene>
    <name evidence="1" type="ORF">H1R20_g14340</name>
</gene>
<proteinExistence type="predicted"/>
<dbReference type="EMBL" id="JANBPK010001476">
    <property type="protein sequence ID" value="KAJ2922765.1"/>
    <property type="molecule type" value="Genomic_DNA"/>
</dbReference>
<evidence type="ECO:0000313" key="2">
    <source>
        <dbReference type="Proteomes" id="UP001140091"/>
    </source>
</evidence>
<feature type="non-terminal residue" evidence="1">
    <location>
        <position position="251"/>
    </location>
</feature>
<dbReference type="OrthoDB" id="10340528at2759"/>
<comment type="caution">
    <text evidence="1">The sequence shown here is derived from an EMBL/GenBank/DDBJ whole genome shotgun (WGS) entry which is preliminary data.</text>
</comment>
<protein>
    <submittedName>
        <fullName evidence="1">Uncharacterized protein</fullName>
    </submittedName>
</protein>
<organism evidence="1 2">
    <name type="scientific">Candolleomyces eurysporus</name>
    <dbReference type="NCBI Taxonomy" id="2828524"/>
    <lineage>
        <taxon>Eukaryota</taxon>
        <taxon>Fungi</taxon>
        <taxon>Dikarya</taxon>
        <taxon>Basidiomycota</taxon>
        <taxon>Agaricomycotina</taxon>
        <taxon>Agaricomycetes</taxon>
        <taxon>Agaricomycetidae</taxon>
        <taxon>Agaricales</taxon>
        <taxon>Agaricineae</taxon>
        <taxon>Psathyrellaceae</taxon>
        <taxon>Candolleomyces</taxon>
    </lineage>
</organism>
<keyword evidence="2" id="KW-1185">Reference proteome</keyword>
<evidence type="ECO:0000313" key="1">
    <source>
        <dbReference type="EMBL" id="KAJ2922765.1"/>
    </source>
</evidence>
<reference evidence="1" key="1">
    <citation type="submission" date="2022-06" db="EMBL/GenBank/DDBJ databases">
        <title>Genome Sequence of Candolleomyces eurysporus.</title>
        <authorList>
            <person name="Buettner E."/>
        </authorList>
    </citation>
    <scope>NUCLEOTIDE SEQUENCE</scope>
    <source>
        <strain evidence="1">VTCC 930004</strain>
    </source>
</reference>